<proteinExistence type="predicted"/>
<dbReference type="EMBL" id="CP000614">
    <property type="protein sequence ID" value="ABO54227.1"/>
    <property type="molecule type" value="Genomic_DNA"/>
</dbReference>
<reference evidence="4" key="1">
    <citation type="submission" date="2007-03" db="EMBL/GenBank/DDBJ databases">
        <title>Complete sequence of chromosome 1 of Burkholderia vietnamiensis G4.</title>
        <authorList>
            <consortium name="US DOE Joint Genome Institute"/>
            <person name="Copeland A."/>
            <person name="Lucas S."/>
            <person name="Lapidus A."/>
            <person name="Barry K."/>
            <person name="Detter J.C."/>
            <person name="Glavina del Rio T."/>
            <person name="Hammon N."/>
            <person name="Israni S."/>
            <person name="Dalin E."/>
            <person name="Tice H."/>
            <person name="Pitluck S."/>
            <person name="Chain P."/>
            <person name="Malfatti S."/>
            <person name="Shin M."/>
            <person name="Vergez L."/>
            <person name="Schmutz J."/>
            <person name="Larimer F."/>
            <person name="Land M."/>
            <person name="Hauser L."/>
            <person name="Kyrpides N."/>
            <person name="Tiedje J."/>
            <person name="Richardson P."/>
        </authorList>
    </citation>
    <scope>NUCLEOTIDE SEQUENCE [LARGE SCALE GENOMIC DNA]</scope>
    <source>
        <strain evidence="4">G4 / LMG 22486</strain>
    </source>
</reference>
<sequence length="107" mass="12398">MKCPVCKTPDLLMAERQWIEIDYCPTCRGVWLDRGELDKLIARETGEVRPDVRNDARANAPADGRPDRHAPRGRDGGWPRDARADDDRHRHGGQRRKRSVFDLFDFD</sequence>
<evidence type="ECO:0000259" key="2">
    <source>
        <dbReference type="Pfam" id="PF13453"/>
    </source>
</evidence>
<dbReference type="eggNOG" id="COG3809">
    <property type="taxonomic scope" value="Bacteria"/>
</dbReference>
<feature type="domain" description="Transcription factor zinc-finger" evidence="2">
    <location>
        <begin position="2"/>
        <end position="43"/>
    </location>
</feature>
<dbReference type="InterPro" id="IPR027392">
    <property type="entry name" value="TF_Znf"/>
</dbReference>
<dbReference type="Proteomes" id="UP000002287">
    <property type="component" value="Chromosome 1"/>
</dbReference>
<dbReference type="KEGG" id="bvi:Bcep1808_1217"/>
<evidence type="ECO:0000313" key="4">
    <source>
        <dbReference type="Proteomes" id="UP000002287"/>
    </source>
</evidence>
<dbReference type="AlphaFoldDB" id="A4JD74"/>
<feature type="compositionally biased region" description="Basic and acidic residues" evidence="1">
    <location>
        <begin position="47"/>
        <end position="56"/>
    </location>
</feature>
<organism evidence="3 4">
    <name type="scientific">Burkholderia vietnamiensis (strain G4 / LMG 22486)</name>
    <name type="common">Burkholderia cepacia (strain R1808)</name>
    <dbReference type="NCBI Taxonomy" id="269482"/>
    <lineage>
        <taxon>Bacteria</taxon>
        <taxon>Pseudomonadati</taxon>
        <taxon>Pseudomonadota</taxon>
        <taxon>Betaproteobacteria</taxon>
        <taxon>Burkholderiales</taxon>
        <taxon>Burkholderiaceae</taxon>
        <taxon>Burkholderia</taxon>
        <taxon>Burkholderia cepacia complex</taxon>
    </lineage>
</organism>
<protein>
    <recommendedName>
        <fullName evidence="2">Transcription factor zinc-finger domain-containing protein</fullName>
    </recommendedName>
</protein>
<feature type="region of interest" description="Disordered" evidence="1">
    <location>
        <begin position="47"/>
        <end position="95"/>
    </location>
</feature>
<dbReference type="Pfam" id="PF13453">
    <property type="entry name" value="Zn_ribbon_TFIIB"/>
    <property type="match status" value="1"/>
</dbReference>
<evidence type="ECO:0000313" key="3">
    <source>
        <dbReference type="EMBL" id="ABO54227.1"/>
    </source>
</evidence>
<name>A4JD74_BURVG</name>
<gene>
    <name evidence="3" type="ordered locus">Bcep1808_1217</name>
</gene>
<dbReference type="HOGENOM" id="CLU_147819_0_0_4"/>
<evidence type="ECO:0000256" key="1">
    <source>
        <dbReference type="SAM" id="MobiDB-lite"/>
    </source>
</evidence>
<feature type="compositionally biased region" description="Basic and acidic residues" evidence="1">
    <location>
        <begin position="64"/>
        <end position="89"/>
    </location>
</feature>
<accession>A4JD74</accession>